<proteinExistence type="predicted"/>
<evidence type="ECO:0000313" key="4">
    <source>
        <dbReference type="EMBL" id="AZG78219.1"/>
    </source>
</evidence>
<reference evidence="4 5" key="1">
    <citation type="submission" date="2018-11" db="EMBL/GenBank/DDBJ databases">
        <title>Genome squencing of methanotrophic bacteria isolated from alkaline groundwater in Korea.</title>
        <authorList>
            <person name="Nguyen L.N."/>
        </authorList>
    </citation>
    <scope>NUCLEOTIDE SEQUENCE [LARGE SCALE GENOMIC DNA]</scope>
    <source>
        <strain evidence="4 5">GW6</strain>
    </source>
</reference>
<sequence>MAASADELKAVTGGTLQHYNQRAESFWEGTRSHDVTQNIAAMLSHIRGEPPFTLLDFGCGPGRDLKALAALGHVAIGLDGAPRFVEMARIHSGCEVWLQDFLALDLPDRHFDGVFANASLFHVPRSELPRVLRALRAALKPGGILFSSIPHGADQEGWSNERYGVFHAPESWRAFGSAVGFIEVEHYYRPSGAPPGEQPWLASVWRRE</sequence>
<dbReference type="RefSeq" id="WP_124739803.1">
    <property type="nucleotide sequence ID" value="NZ_CP034086.1"/>
</dbReference>
<dbReference type="Proteomes" id="UP000273982">
    <property type="component" value="Chromosome"/>
</dbReference>
<gene>
    <name evidence="4" type="ORF">EHO51_16610</name>
</gene>
<feature type="domain" description="Methyltransferase" evidence="3">
    <location>
        <begin position="55"/>
        <end position="143"/>
    </location>
</feature>
<dbReference type="Gene3D" id="3.40.50.150">
    <property type="entry name" value="Vaccinia Virus protein VP39"/>
    <property type="match status" value="1"/>
</dbReference>
<dbReference type="CDD" id="cd02440">
    <property type="entry name" value="AdoMet_MTases"/>
    <property type="match status" value="1"/>
</dbReference>
<dbReference type="InterPro" id="IPR041698">
    <property type="entry name" value="Methyltransf_25"/>
</dbReference>
<dbReference type="InterPro" id="IPR029063">
    <property type="entry name" value="SAM-dependent_MTases_sf"/>
</dbReference>
<evidence type="ECO:0000256" key="1">
    <source>
        <dbReference type="ARBA" id="ARBA00022603"/>
    </source>
</evidence>
<dbReference type="AlphaFoldDB" id="A0A3G8M886"/>
<evidence type="ECO:0000256" key="2">
    <source>
        <dbReference type="ARBA" id="ARBA00022679"/>
    </source>
</evidence>
<dbReference type="EMBL" id="CP034086">
    <property type="protein sequence ID" value="AZG78219.1"/>
    <property type="molecule type" value="Genomic_DNA"/>
</dbReference>
<name>A0A3G8M886_9HYPH</name>
<dbReference type="KEGG" id="mros:EHO51_16610"/>
<dbReference type="GO" id="GO:0032259">
    <property type="term" value="P:methylation"/>
    <property type="evidence" value="ECO:0007669"/>
    <property type="project" value="UniProtKB-KW"/>
</dbReference>
<organism evidence="4 5">
    <name type="scientific">Methylocystis rosea</name>
    <dbReference type="NCBI Taxonomy" id="173366"/>
    <lineage>
        <taxon>Bacteria</taxon>
        <taxon>Pseudomonadati</taxon>
        <taxon>Pseudomonadota</taxon>
        <taxon>Alphaproteobacteria</taxon>
        <taxon>Hyphomicrobiales</taxon>
        <taxon>Methylocystaceae</taxon>
        <taxon>Methylocystis</taxon>
    </lineage>
</organism>
<evidence type="ECO:0000313" key="5">
    <source>
        <dbReference type="Proteomes" id="UP000273982"/>
    </source>
</evidence>
<dbReference type="PANTHER" id="PTHR43861:SF1">
    <property type="entry name" value="TRANS-ACONITATE 2-METHYLTRANSFERASE"/>
    <property type="match status" value="1"/>
</dbReference>
<dbReference type="SUPFAM" id="SSF53335">
    <property type="entry name" value="S-adenosyl-L-methionine-dependent methyltransferases"/>
    <property type="match status" value="1"/>
</dbReference>
<keyword evidence="2 4" id="KW-0808">Transferase</keyword>
<accession>A0A3G8M886</accession>
<dbReference type="PANTHER" id="PTHR43861">
    <property type="entry name" value="TRANS-ACONITATE 2-METHYLTRANSFERASE-RELATED"/>
    <property type="match status" value="1"/>
</dbReference>
<dbReference type="Pfam" id="PF13649">
    <property type="entry name" value="Methyltransf_25"/>
    <property type="match status" value="1"/>
</dbReference>
<keyword evidence="1 4" id="KW-0489">Methyltransferase</keyword>
<evidence type="ECO:0000259" key="3">
    <source>
        <dbReference type="Pfam" id="PF13649"/>
    </source>
</evidence>
<protein>
    <submittedName>
        <fullName evidence="4">Class I SAM-dependent methyltransferase</fullName>
    </submittedName>
</protein>
<dbReference type="GO" id="GO:0008168">
    <property type="term" value="F:methyltransferase activity"/>
    <property type="evidence" value="ECO:0007669"/>
    <property type="project" value="UniProtKB-KW"/>
</dbReference>